<accession>A0ABW2BQY9</accession>
<reference evidence="3" key="1">
    <citation type="journal article" date="2019" name="Int. J. Syst. Evol. Microbiol.">
        <title>The Global Catalogue of Microorganisms (GCM) 10K type strain sequencing project: providing services to taxonomists for standard genome sequencing and annotation.</title>
        <authorList>
            <consortium name="The Broad Institute Genomics Platform"/>
            <consortium name="The Broad Institute Genome Sequencing Center for Infectious Disease"/>
            <person name="Wu L."/>
            <person name="Ma J."/>
        </authorList>
    </citation>
    <scope>NUCLEOTIDE SEQUENCE [LARGE SCALE GENOMIC DNA]</scope>
    <source>
        <strain evidence="3">CCUG 48316</strain>
    </source>
</reference>
<sequence>MGDVEYVALFLAAGLRLALGGRLGDHAVDLRAQGGDVDGDADVPPARHEAGLVVPAIGPAVADADEHAAGPLVGVAERGGRLVAEPERELVAVTTVDADAAPDGAELDRRGHERVSRNRGGRLYRPGQRIR</sequence>
<dbReference type="EMBL" id="JBHSWN010000001">
    <property type="protein sequence ID" value="MFC6792847.1"/>
    <property type="molecule type" value="Genomic_DNA"/>
</dbReference>
<gene>
    <name evidence="2" type="ORF">ACFQE0_26785</name>
</gene>
<feature type="compositionally biased region" description="Basic and acidic residues" evidence="1">
    <location>
        <begin position="106"/>
        <end position="116"/>
    </location>
</feature>
<proteinExistence type="predicted"/>
<dbReference type="RefSeq" id="WP_378975010.1">
    <property type="nucleotide sequence ID" value="NZ_JBHSWN010000001.1"/>
</dbReference>
<dbReference type="Proteomes" id="UP001596292">
    <property type="component" value="Unassembled WGS sequence"/>
</dbReference>
<keyword evidence="3" id="KW-1185">Reference proteome</keyword>
<evidence type="ECO:0000313" key="2">
    <source>
        <dbReference type="EMBL" id="MFC6792847.1"/>
    </source>
</evidence>
<feature type="region of interest" description="Disordered" evidence="1">
    <location>
        <begin position="99"/>
        <end position="131"/>
    </location>
</feature>
<protein>
    <submittedName>
        <fullName evidence="2">Uncharacterized protein</fullName>
    </submittedName>
</protein>
<organism evidence="2 3">
    <name type="scientific">Methylobacterium komagatae</name>
    <dbReference type="NCBI Taxonomy" id="374425"/>
    <lineage>
        <taxon>Bacteria</taxon>
        <taxon>Pseudomonadati</taxon>
        <taxon>Pseudomonadota</taxon>
        <taxon>Alphaproteobacteria</taxon>
        <taxon>Hyphomicrobiales</taxon>
        <taxon>Methylobacteriaceae</taxon>
        <taxon>Methylobacterium</taxon>
    </lineage>
</organism>
<comment type="caution">
    <text evidence="2">The sequence shown here is derived from an EMBL/GenBank/DDBJ whole genome shotgun (WGS) entry which is preliminary data.</text>
</comment>
<evidence type="ECO:0000256" key="1">
    <source>
        <dbReference type="SAM" id="MobiDB-lite"/>
    </source>
</evidence>
<feature type="compositionally biased region" description="Basic residues" evidence="1">
    <location>
        <begin position="117"/>
        <end position="131"/>
    </location>
</feature>
<name>A0ABW2BQY9_9HYPH</name>
<evidence type="ECO:0000313" key="3">
    <source>
        <dbReference type="Proteomes" id="UP001596292"/>
    </source>
</evidence>